<organism evidence="2 3">
    <name type="scientific">Svornostia abyssi</name>
    <dbReference type="NCBI Taxonomy" id="2898438"/>
    <lineage>
        <taxon>Bacteria</taxon>
        <taxon>Bacillati</taxon>
        <taxon>Actinomycetota</taxon>
        <taxon>Thermoleophilia</taxon>
        <taxon>Solirubrobacterales</taxon>
        <taxon>Baekduiaceae</taxon>
        <taxon>Svornostia</taxon>
    </lineage>
</organism>
<gene>
    <name evidence="2" type="ORF">LRS13_07465</name>
</gene>
<protein>
    <recommendedName>
        <fullName evidence="4">Cellulase (Glycosyl hydrolase family 5)</fullName>
    </recommendedName>
</protein>
<feature type="chain" id="PRO_5045700681" description="Cellulase (Glycosyl hydrolase family 5)" evidence="1">
    <location>
        <begin position="29"/>
        <end position="463"/>
    </location>
</feature>
<proteinExistence type="predicted"/>
<evidence type="ECO:0008006" key="4">
    <source>
        <dbReference type="Google" id="ProtNLM"/>
    </source>
</evidence>
<dbReference type="EMBL" id="CP088295">
    <property type="protein sequence ID" value="UUY05351.1"/>
    <property type="molecule type" value="Genomic_DNA"/>
</dbReference>
<accession>A0ABY5PL45</accession>
<dbReference type="Gene3D" id="3.20.20.80">
    <property type="entry name" value="Glycosidases"/>
    <property type="match status" value="1"/>
</dbReference>
<dbReference type="Proteomes" id="UP001058860">
    <property type="component" value="Chromosome"/>
</dbReference>
<reference evidence="3" key="1">
    <citation type="submission" date="2021-11" db="EMBL/GenBank/DDBJ databases">
        <title>Cultivation dependent microbiological survey of springs from the worlds oldest radium mine currently devoted to the extraction of radon-saturated water.</title>
        <authorList>
            <person name="Kapinusova G."/>
            <person name="Smrhova T."/>
            <person name="Strejcek M."/>
            <person name="Suman J."/>
            <person name="Jani K."/>
            <person name="Pajer P."/>
            <person name="Uhlik O."/>
        </authorList>
    </citation>
    <scope>NUCLEOTIDE SEQUENCE [LARGE SCALE GENOMIC DNA]</scope>
    <source>
        <strain evidence="3">J379</strain>
    </source>
</reference>
<keyword evidence="1" id="KW-0732">Signal</keyword>
<name>A0ABY5PL45_9ACTN</name>
<sequence length="463" mass="50462">MPSLRPVLLVCAALVAALLGLAAPAAHARPDQAMTFEAPRDLLDPERREAALAELDALGVTSLRVILRWRDVAPNGDSSTRPAFDATDPNAYGWGQYDALLAAAQARGWSVILTISSPVPKWATSAKRDSVTRPSPAEFRRFTTAVGRRYGDQISTWSMWNEPNLPQFLRPQISRGKPVGPTLYRELYLAGRAGLLDAGQTGDRILFGETAPKGSTNRLAPLDFIRRALCLDAKYRKRASCARLETEGVAHHAYTTRQGPSFVPANKDDVTIKVVSRLSSALDKAARAGAITPDLPLYLTEFGIQSVPDTLFGVSLLQQNEFRAISERIAADNPRVVAFSQYLLRDDDATGENSYGGFETGLRFANGKAKPALAGFRLPLAARKRTDGRVSLWGLVRPARGVTTVDLEVSTGDGFRLLRRLTTDQRGTFRLTSAGGGNRRWRLRWSAPDGTVYTSPAVRAYAG</sequence>
<evidence type="ECO:0000313" key="2">
    <source>
        <dbReference type="EMBL" id="UUY05351.1"/>
    </source>
</evidence>
<evidence type="ECO:0000313" key="3">
    <source>
        <dbReference type="Proteomes" id="UP001058860"/>
    </source>
</evidence>
<dbReference type="PANTHER" id="PTHR12631:SF10">
    <property type="entry name" value="BETA-XYLOSIDASE-LIKE PROTEIN-RELATED"/>
    <property type="match status" value="1"/>
</dbReference>
<keyword evidence="3" id="KW-1185">Reference proteome</keyword>
<dbReference type="RefSeq" id="WP_353865810.1">
    <property type="nucleotide sequence ID" value="NZ_CP088295.1"/>
</dbReference>
<dbReference type="InterPro" id="IPR051923">
    <property type="entry name" value="Glycosyl_Hydrolase_39"/>
</dbReference>
<evidence type="ECO:0000256" key="1">
    <source>
        <dbReference type="SAM" id="SignalP"/>
    </source>
</evidence>
<dbReference type="SUPFAM" id="SSF51445">
    <property type="entry name" value="(Trans)glycosidases"/>
    <property type="match status" value="1"/>
</dbReference>
<dbReference type="InterPro" id="IPR017853">
    <property type="entry name" value="GH"/>
</dbReference>
<dbReference type="PANTHER" id="PTHR12631">
    <property type="entry name" value="ALPHA-L-IDURONIDASE"/>
    <property type="match status" value="1"/>
</dbReference>
<feature type="signal peptide" evidence="1">
    <location>
        <begin position="1"/>
        <end position="28"/>
    </location>
</feature>